<dbReference type="Gene3D" id="2.130.10.10">
    <property type="entry name" value="YVTN repeat-like/Quinoprotein amine dehydrogenase"/>
    <property type="match status" value="2"/>
</dbReference>
<dbReference type="FunCoup" id="A0A0C3FYT5">
    <property type="interactions" value="548"/>
</dbReference>
<feature type="region of interest" description="Disordered" evidence="1">
    <location>
        <begin position="448"/>
        <end position="531"/>
    </location>
</feature>
<feature type="region of interest" description="Disordered" evidence="1">
    <location>
        <begin position="326"/>
        <end position="347"/>
    </location>
</feature>
<dbReference type="GO" id="GO:1904263">
    <property type="term" value="P:positive regulation of TORC1 signaling"/>
    <property type="evidence" value="ECO:0007669"/>
    <property type="project" value="TreeGrafter"/>
</dbReference>
<dbReference type="InterPro" id="IPR015943">
    <property type="entry name" value="WD40/YVTN_repeat-like_dom_sf"/>
</dbReference>
<dbReference type="STRING" id="765440.A0A0C3FYT5"/>
<dbReference type="InterPro" id="IPR036322">
    <property type="entry name" value="WD40_repeat_dom_sf"/>
</dbReference>
<dbReference type="Proteomes" id="UP000054166">
    <property type="component" value="Unassembled WGS sequence"/>
</dbReference>
<dbReference type="SUPFAM" id="SSF50978">
    <property type="entry name" value="WD40 repeat-like"/>
    <property type="match status" value="1"/>
</dbReference>
<dbReference type="InterPro" id="IPR049092">
    <property type="entry name" value="MIOS_a-sol"/>
</dbReference>
<dbReference type="Pfam" id="PF21719">
    <property type="entry name" value="MIOS_a-sol"/>
    <property type="match status" value="1"/>
</dbReference>
<sequence length="1030" mass="114943">MVASAFPEKRLLWHPRQDNKFVVGGGSDITLYEWAPDHPEIRHVTSQLDLQFMKCFAWSPDPLFDDLMAVGLSNGRVDLLRLEATRHARNNVLSSGPSVSLPTRNSRACNALAFCDADPTYLAVGMDKVRGDSSLIIWDIHSVSPALSIPPKVTAVVDEDSLLSFRPHPRIPRADVGSRTDSRVLQQHAPTEIVSALSFLPNSTHLLLAGISHRWLRLFDLRSPVPSTTNVASKVHGISTDPFDPHRIACFGDGSVTVWDARRLPHPLVTFTEKDAYADGARRRANSTFTTIEFSSTRRGTLAVLERESTYVRFWDLQQVKVAEGTPYGRQSRDSSQSNRVARRSWTNLPWTTPAPVGIDPTVEVTPEPSSTLALADTRKTKNFTRTLASFALVPSPQTHPLTSNVMVVNNNGDLEVYAIHDTPKQAPWSARGDLAIGAGQSYKIISGFHDSEPPPEPWDILSAPHAHPPESVARSDQTREESIIRGRSKHASFGRGDEDGFPALVSNTGKPPANLAATKPGKSRTYSPASFRKYHLERSADRSTVGRDLLSRNGSVDQLAQANGEVSRSRSHRAQRDKSISKARRQPTRIIQQVVEDDISMVIRNRAIRGYGLNNPPHNTYVIRSDMADETTLPQLWAWIKHSRELFFAPTPRLHGYDFSYQGLLGIWQGFQPSPQPQPAQPSTPQVAVPELPSTPPIELGAQPKGRALSPSDDIHGDFHAAIIALRTRKGGGPPFWQPTVPTQKLEQRQFALQLCGWSLKEEDIHSAIKKWEKEGKHSRAACWLVFTKQHNKAVELLMRSKDESHNMMSGTLAALIPSGSGSLSKNPDLRDRCERLIVRLQDPYFRAMLTHLALGDWTEVLEEESLPLRERLAIAFQFLDDMALSTYLRRTAERSSTRGDIEGIIVTGLTQPGMDILQSYVNRTGDIQTAAILSSYVSPAKFSDRRVDRWLDAYRDLLDGFKLFHHRVAFDIERGQIIQDAVQHGDIAPFEWAPRQILIRCNYCSKAISVPATDGQKTRVWALFYCLR</sequence>
<dbReference type="HOGENOM" id="CLU_005843_0_0_1"/>
<dbReference type="GO" id="GO:0005737">
    <property type="term" value="C:cytoplasm"/>
    <property type="evidence" value="ECO:0007669"/>
    <property type="project" value="TreeGrafter"/>
</dbReference>
<dbReference type="InParanoid" id="A0A0C3FYT5"/>
<protein>
    <recommendedName>
        <fullName evidence="2">MIOS-like alpha-solenoid domain-containing protein</fullName>
    </recommendedName>
</protein>
<evidence type="ECO:0000313" key="4">
    <source>
        <dbReference type="Proteomes" id="UP000054166"/>
    </source>
</evidence>
<feature type="domain" description="MIOS-like alpha-solenoid" evidence="2">
    <location>
        <begin position="746"/>
        <end position="880"/>
    </location>
</feature>
<reference evidence="3 4" key="1">
    <citation type="submission" date="2014-04" db="EMBL/GenBank/DDBJ databases">
        <authorList>
            <consortium name="DOE Joint Genome Institute"/>
            <person name="Kuo A."/>
            <person name="Tarkka M."/>
            <person name="Buscot F."/>
            <person name="Kohler A."/>
            <person name="Nagy L.G."/>
            <person name="Floudas D."/>
            <person name="Copeland A."/>
            <person name="Barry K.W."/>
            <person name="Cichocki N."/>
            <person name="Veneault-Fourrey C."/>
            <person name="LaButti K."/>
            <person name="Lindquist E.A."/>
            <person name="Lipzen A."/>
            <person name="Lundell T."/>
            <person name="Morin E."/>
            <person name="Murat C."/>
            <person name="Sun H."/>
            <person name="Tunlid A."/>
            <person name="Henrissat B."/>
            <person name="Grigoriev I.V."/>
            <person name="Hibbett D.S."/>
            <person name="Martin F."/>
            <person name="Nordberg H.P."/>
            <person name="Cantor M.N."/>
            <person name="Hua S.X."/>
        </authorList>
    </citation>
    <scope>NUCLEOTIDE SEQUENCE [LARGE SCALE GENOMIC DNA]</scope>
    <source>
        <strain evidence="3 4">F 1598</strain>
    </source>
</reference>
<evidence type="ECO:0000256" key="1">
    <source>
        <dbReference type="SAM" id="MobiDB-lite"/>
    </source>
</evidence>
<feature type="region of interest" description="Disordered" evidence="1">
    <location>
        <begin position="543"/>
        <end position="586"/>
    </location>
</feature>
<dbReference type="EMBL" id="KN832991">
    <property type="protein sequence ID" value="KIM83426.1"/>
    <property type="molecule type" value="Genomic_DNA"/>
</dbReference>
<evidence type="ECO:0000259" key="2">
    <source>
        <dbReference type="Pfam" id="PF21719"/>
    </source>
</evidence>
<feature type="compositionally biased region" description="Polar residues" evidence="1">
    <location>
        <begin position="334"/>
        <end position="347"/>
    </location>
</feature>
<feature type="compositionally biased region" description="Polar residues" evidence="1">
    <location>
        <begin position="553"/>
        <end position="567"/>
    </location>
</feature>
<feature type="region of interest" description="Disordered" evidence="1">
    <location>
        <begin position="673"/>
        <end position="694"/>
    </location>
</feature>
<dbReference type="PANTHER" id="PTHR16453">
    <property type="entry name" value="WD40 DOMAIN-CONTAINING PROTEIN MIO FAMILY MEMBER"/>
    <property type="match status" value="1"/>
</dbReference>
<evidence type="ECO:0000313" key="3">
    <source>
        <dbReference type="EMBL" id="KIM83426.1"/>
    </source>
</evidence>
<reference evidence="4" key="2">
    <citation type="submission" date="2015-01" db="EMBL/GenBank/DDBJ databases">
        <title>Evolutionary Origins and Diversification of the Mycorrhizal Mutualists.</title>
        <authorList>
            <consortium name="DOE Joint Genome Institute"/>
            <consortium name="Mycorrhizal Genomics Consortium"/>
            <person name="Kohler A."/>
            <person name="Kuo A."/>
            <person name="Nagy L.G."/>
            <person name="Floudas D."/>
            <person name="Copeland A."/>
            <person name="Barry K.W."/>
            <person name="Cichocki N."/>
            <person name="Veneault-Fourrey C."/>
            <person name="LaButti K."/>
            <person name="Lindquist E.A."/>
            <person name="Lipzen A."/>
            <person name="Lundell T."/>
            <person name="Morin E."/>
            <person name="Murat C."/>
            <person name="Riley R."/>
            <person name="Ohm R."/>
            <person name="Sun H."/>
            <person name="Tunlid A."/>
            <person name="Henrissat B."/>
            <person name="Grigoriev I.V."/>
            <person name="Hibbett D.S."/>
            <person name="Martin F."/>
        </authorList>
    </citation>
    <scope>NUCLEOTIDE SEQUENCE [LARGE SCALE GENOMIC DNA]</scope>
    <source>
        <strain evidence="4">F 1598</strain>
    </source>
</reference>
<name>A0A0C3FYT5_PILCF</name>
<proteinExistence type="predicted"/>
<organism evidence="3 4">
    <name type="scientific">Piloderma croceum (strain F 1598)</name>
    <dbReference type="NCBI Taxonomy" id="765440"/>
    <lineage>
        <taxon>Eukaryota</taxon>
        <taxon>Fungi</taxon>
        <taxon>Dikarya</taxon>
        <taxon>Basidiomycota</taxon>
        <taxon>Agaricomycotina</taxon>
        <taxon>Agaricomycetes</taxon>
        <taxon>Agaricomycetidae</taxon>
        <taxon>Atheliales</taxon>
        <taxon>Atheliaceae</taxon>
        <taxon>Piloderma</taxon>
    </lineage>
</organism>
<gene>
    <name evidence="3" type="ORF">PILCRDRAFT_69376</name>
</gene>
<dbReference type="Pfam" id="PF21720">
    <property type="entry name" value="MIOS_WD40"/>
    <property type="match status" value="1"/>
</dbReference>
<keyword evidence="4" id="KW-1185">Reference proteome</keyword>
<dbReference type="InterPro" id="IPR037593">
    <property type="entry name" value="MIOS/Sea4"/>
</dbReference>
<dbReference type="OrthoDB" id="341486at2759"/>
<dbReference type="AlphaFoldDB" id="A0A0C3FYT5"/>
<dbReference type="PANTHER" id="PTHR16453:SF9">
    <property type="entry name" value="GATOR COMPLEX PROTEIN MIOS"/>
    <property type="match status" value="1"/>
</dbReference>
<accession>A0A0C3FYT5</accession>